<feature type="region of interest" description="Disordered" evidence="1">
    <location>
        <begin position="1"/>
        <end position="25"/>
    </location>
</feature>
<dbReference type="EMBL" id="JAQQBS010000001">
    <property type="protein sequence ID" value="KAK0177044.1"/>
    <property type="molecule type" value="Genomic_DNA"/>
</dbReference>
<feature type="compositionally biased region" description="Basic residues" evidence="1">
    <location>
        <begin position="73"/>
        <end position="83"/>
    </location>
</feature>
<sequence length="607" mass="70013">MSTRHLRRVYGNDVLTKDEYDDTSDVEPITRDEKLKSFNVFNLLNEKFECETINDTENETAVEHEEIDNDKSNKKKKKKKKKIEKSSKIQDVEKSENLQDFESIDEIERTVKEVNKLLGEPAPCSSKIQDINSCNIRDNILIVQHKHLNAANEMRRICGSKVSLRENKNNRGRSRVGLKKLWLTSHTDWFPTAKFGLSMAIDNTIKSSGGVQYFIFVHSPYYRQIQMKFFDAVESQNPENIVNILNTHPCNIDALLQFADLCKVNEDLQMSAEYVERAVYYLECAFHPLFNITSSYCRLSYKHQANRALFIALFKHLMFIGDRACNRTSLELCKFVMSLDPDDDPLAIILVIDFYAIRAREYQWFIDFCQYWEEKKNLTQLPNIAYSLALANFHIGNLDVANELLQNALIMFPGVLLNLLDKRGVETDTKVLGHDHFGLRAKNTTSIALEKLQDLYVLRSYHLWKESTPMSILSWLESAVHAVMGRIDAGDEYTKFCEMKRIKRYQGKPPRNVLRHIILSDMKEVTINHPGINNGEVIFSYDPLPPTDSVDIYLKRRIIHRSAQQNTNLLSLFVSSLFTNPNSTVVGDAGALNHVNNIHEDPPEEFD</sequence>
<proteinExistence type="predicted"/>
<dbReference type="InterPro" id="IPR006994">
    <property type="entry name" value="TCF25/Rqc1"/>
</dbReference>
<name>A0AA39FWB5_9HYME</name>
<evidence type="ECO:0000313" key="3">
    <source>
        <dbReference type="Proteomes" id="UP001168990"/>
    </source>
</evidence>
<organism evidence="2 3">
    <name type="scientific">Microctonus aethiopoides</name>
    <dbReference type="NCBI Taxonomy" id="144406"/>
    <lineage>
        <taxon>Eukaryota</taxon>
        <taxon>Metazoa</taxon>
        <taxon>Ecdysozoa</taxon>
        <taxon>Arthropoda</taxon>
        <taxon>Hexapoda</taxon>
        <taxon>Insecta</taxon>
        <taxon>Pterygota</taxon>
        <taxon>Neoptera</taxon>
        <taxon>Endopterygota</taxon>
        <taxon>Hymenoptera</taxon>
        <taxon>Apocrita</taxon>
        <taxon>Ichneumonoidea</taxon>
        <taxon>Braconidae</taxon>
        <taxon>Euphorinae</taxon>
        <taxon>Microctonus</taxon>
    </lineage>
</organism>
<reference evidence="2" key="1">
    <citation type="journal article" date="2023" name="bioRxiv">
        <title>Scaffold-level genome assemblies of two parasitoid biocontrol wasps reveal the parthenogenesis mechanism and an associated novel virus.</title>
        <authorList>
            <person name="Inwood S."/>
            <person name="Skelly J."/>
            <person name="Guhlin J."/>
            <person name="Harrop T."/>
            <person name="Goldson S."/>
            <person name="Dearden P."/>
        </authorList>
    </citation>
    <scope>NUCLEOTIDE SEQUENCE</scope>
    <source>
        <strain evidence="2">Irish</strain>
        <tissue evidence="2">Whole body</tissue>
    </source>
</reference>
<feature type="region of interest" description="Disordered" evidence="1">
    <location>
        <begin position="61"/>
        <end position="89"/>
    </location>
</feature>
<dbReference type="AlphaFoldDB" id="A0AA39FWB5"/>
<keyword evidence="3" id="KW-1185">Reference proteome</keyword>
<dbReference type="PANTHER" id="PTHR22684:SF0">
    <property type="entry name" value="RIBOSOME QUALITY CONTROL COMPLEX SUBUNIT TCF25"/>
    <property type="match status" value="1"/>
</dbReference>
<comment type="caution">
    <text evidence="2">The sequence shown here is derived from an EMBL/GenBank/DDBJ whole genome shotgun (WGS) entry which is preliminary data.</text>
</comment>
<gene>
    <name evidence="2" type="ORF">PV328_001131</name>
</gene>
<feature type="compositionally biased region" description="Basic and acidic residues" evidence="1">
    <location>
        <begin position="61"/>
        <end position="72"/>
    </location>
</feature>
<dbReference type="GO" id="GO:1990112">
    <property type="term" value="C:RQC complex"/>
    <property type="evidence" value="ECO:0007669"/>
    <property type="project" value="TreeGrafter"/>
</dbReference>
<accession>A0AA39FWB5</accession>
<evidence type="ECO:0000313" key="2">
    <source>
        <dbReference type="EMBL" id="KAK0177044.1"/>
    </source>
</evidence>
<evidence type="ECO:0008006" key="4">
    <source>
        <dbReference type="Google" id="ProtNLM"/>
    </source>
</evidence>
<dbReference type="Pfam" id="PF04910">
    <property type="entry name" value="Tcf25"/>
    <property type="match status" value="1"/>
</dbReference>
<dbReference type="PANTHER" id="PTHR22684">
    <property type="entry name" value="NULP1-RELATED"/>
    <property type="match status" value="1"/>
</dbReference>
<protein>
    <recommendedName>
        <fullName evidence="4">Transcription factor 25</fullName>
    </recommendedName>
</protein>
<reference evidence="2" key="2">
    <citation type="submission" date="2023-03" db="EMBL/GenBank/DDBJ databases">
        <authorList>
            <person name="Inwood S.N."/>
            <person name="Skelly J.G."/>
            <person name="Guhlin J."/>
            <person name="Harrop T.W.R."/>
            <person name="Goldson S.G."/>
            <person name="Dearden P.K."/>
        </authorList>
    </citation>
    <scope>NUCLEOTIDE SEQUENCE</scope>
    <source>
        <strain evidence="2">Irish</strain>
        <tissue evidence="2">Whole body</tissue>
    </source>
</reference>
<evidence type="ECO:0000256" key="1">
    <source>
        <dbReference type="SAM" id="MobiDB-lite"/>
    </source>
</evidence>
<dbReference type="Proteomes" id="UP001168990">
    <property type="component" value="Unassembled WGS sequence"/>
</dbReference>